<dbReference type="GeneID" id="109681108"/>
<keyword evidence="11" id="KW-1185">Reference proteome</keyword>
<keyword evidence="6" id="KW-0007">Acetylation</keyword>
<name>A0A8B7TUM2_CASCN</name>
<dbReference type="RefSeq" id="XP_020011263.2">
    <property type="nucleotide sequence ID" value="XM_020155674.2"/>
</dbReference>
<evidence type="ECO:0000256" key="10">
    <source>
        <dbReference type="ARBA" id="ARBA00075505"/>
    </source>
</evidence>
<proteinExistence type="predicted"/>
<keyword evidence="2" id="KW-0344">Guanine-nucleotide releasing factor</keyword>
<keyword evidence="1" id="KW-0813">Transport</keyword>
<dbReference type="GO" id="GO:0006892">
    <property type="term" value="P:post-Golgi vesicle-mediated transport"/>
    <property type="evidence" value="ECO:0007669"/>
    <property type="project" value="TreeGrafter"/>
</dbReference>
<dbReference type="GO" id="GO:0007264">
    <property type="term" value="P:small GTPase-mediated signal transduction"/>
    <property type="evidence" value="ECO:0007669"/>
    <property type="project" value="InterPro"/>
</dbReference>
<dbReference type="GO" id="GO:0016020">
    <property type="term" value="C:membrane"/>
    <property type="evidence" value="ECO:0007669"/>
    <property type="project" value="TreeGrafter"/>
</dbReference>
<keyword evidence="4" id="KW-0862">Zinc</keyword>
<evidence type="ECO:0000256" key="3">
    <source>
        <dbReference type="ARBA" id="ARBA00022723"/>
    </source>
</evidence>
<dbReference type="CDD" id="cd00246">
    <property type="entry name" value="RabGEF"/>
    <property type="match status" value="1"/>
</dbReference>
<keyword evidence="5" id="KW-0653">Protein transport</keyword>
<dbReference type="OrthoDB" id="30840at2759"/>
<evidence type="ECO:0000256" key="2">
    <source>
        <dbReference type="ARBA" id="ARBA00022658"/>
    </source>
</evidence>
<dbReference type="FunFam" id="2.170.150.10:FF:000004">
    <property type="entry name" value="Guanine nucleotide exchange factor MSS4"/>
    <property type="match status" value="1"/>
</dbReference>
<evidence type="ECO:0000256" key="4">
    <source>
        <dbReference type="ARBA" id="ARBA00022833"/>
    </source>
</evidence>
<evidence type="ECO:0000256" key="5">
    <source>
        <dbReference type="ARBA" id="ARBA00022927"/>
    </source>
</evidence>
<evidence type="ECO:0000256" key="6">
    <source>
        <dbReference type="ARBA" id="ARBA00022990"/>
    </source>
</evidence>
<keyword evidence="3" id="KW-0479">Metal-binding</keyword>
<evidence type="ECO:0000313" key="12">
    <source>
        <dbReference type="RefSeq" id="XP_020011263.2"/>
    </source>
</evidence>
<comment type="subunit">
    <text evidence="8">Interacts with RAB8A.</text>
</comment>
<dbReference type="Proteomes" id="UP001732720">
    <property type="component" value="Chromosome 11"/>
</dbReference>
<dbReference type="KEGG" id="ccan:109681108"/>
<dbReference type="SUPFAM" id="SSF51316">
    <property type="entry name" value="Mss4-like"/>
    <property type="match status" value="1"/>
</dbReference>
<protein>
    <recommendedName>
        <fullName evidence="9">Guanine nucleotide exchange factor MSS4</fullName>
    </recommendedName>
    <alternativeName>
        <fullName evidence="10">Rab-interacting factor</fullName>
    </alternativeName>
</protein>
<dbReference type="PANTHER" id="PTHR13276">
    <property type="entry name" value="GUANINE NUCLEOTIDE EXCHANGE FACTOR MSS4"/>
    <property type="match status" value="1"/>
</dbReference>
<dbReference type="InterPro" id="IPR011057">
    <property type="entry name" value="Mss4-like_sf"/>
</dbReference>
<dbReference type="GO" id="GO:0008270">
    <property type="term" value="F:zinc ion binding"/>
    <property type="evidence" value="ECO:0007669"/>
    <property type="project" value="TreeGrafter"/>
</dbReference>
<sequence length="213" mass="23566">MQRKDLSLGPGSVPVTKPNRHPATQVRQRISALAQQSPGRQSGETALAQKRADVRSSPAPAELRLRSQERSKQRPRVRGRGRGGCGSSSEMELVEELNKLTSAEGRNRKAVLCQRCGSRVLQPGTALFSRRQLFLPSMRKKPAVAGGSNPDNNLLQDHWLVNNMFTFENVGFTKDVGNIKFLVCADCEIGPICWHCLADKNTFYVALEPVSRE</sequence>
<comment type="function">
    <text evidence="7">Guanine-nucleotide-releasing protein that acts on members of the SEC4/YPT1/RAB subfamily. Stimulates GDP release from both YPT1, RAB3A and RAB10, but is less active on these proteins than on the SEC4 protein. Might play a general role in vesicular transport.</text>
</comment>
<dbReference type="Pfam" id="PF04421">
    <property type="entry name" value="Mss4"/>
    <property type="match status" value="1"/>
</dbReference>
<accession>A0A8B7TUM2</accession>
<dbReference type="GO" id="GO:0005829">
    <property type="term" value="C:cytosol"/>
    <property type="evidence" value="ECO:0007669"/>
    <property type="project" value="TreeGrafter"/>
</dbReference>
<dbReference type="PROSITE" id="PS51796">
    <property type="entry name" value="MSS4"/>
    <property type="match status" value="1"/>
</dbReference>
<dbReference type="AlphaFoldDB" id="A0A8B7TUM2"/>
<evidence type="ECO:0000313" key="11">
    <source>
        <dbReference type="Proteomes" id="UP001732720"/>
    </source>
</evidence>
<dbReference type="Gene3D" id="2.170.150.10">
    <property type="entry name" value="Metal Binding Protein, Guanine Nucleotide Exchange Factor, Chain A"/>
    <property type="match status" value="1"/>
</dbReference>
<dbReference type="InterPro" id="IPR011323">
    <property type="entry name" value="Mss4/transl-control_tumour"/>
</dbReference>
<evidence type="ECO:0000256" key="7">
    <source>
        <dbReference type="ARBA" id="ARBA00060031"/>
    </source>
</evidence>
<dbReference type="InterPro" id="IPR007515">
    <property type="entry name" value="Mss4"/>
</dbReference>
<organism evidence="12">
    <name type="scientific">Castor canadensis</name>
    <name type="common">American beaver</name>
    <dbReference type="NCBI Taxonomy" id="51338"/>
    <lineage>
        <taxon>Eukaryota</taxon>
        <taxon>Metazoa</taxon>
        <taxon>Chordata</taxon>
        <taxon>Craniata</taxon>
        <taxon>Vertebrata</taxon>
        <taxon>Euteleostomi</taxon>
        <taxon>Mammalia</taxon>
        <taxon>Eutheria</taxon>
        <taxon>Euarchontoglires</taxon>
        <taxon>Glires</taxon>
        <taxon>Rodentia</taxon>
        <taxon>Castorimorpha</taxon>
        <taxon>Castoridae</taxon>
        <taxon>Castor</taxon>
    </lineage>
</organism>
<dbReference type="GO" id="GO:0005085">
    <property type="term" value="F:guanyl-nucleotide exchange factor activity"/>
    <property type="evidence" value="ECO:0007669"/>
    <property type="project" value="UniProtKB-KW"/>
</dbReference>
<reference evidence="12" key="1">
    <citation type="submission" date="2025-08" db="UniProtKB">
        <authorList>
            <consortium name="RefSeq"/>
        </authorList>
    </citation>
    <scope>IDENTIFICATION</scope>
</reference>
<evidence type="ECO:0000256" key="8">
    <source>
        <dbReference type="ARBA" id="ARBA00063928"/>
    </source>
</evidence>
<evidence type="ECO:0000256" key="1">
    <source>
        <dbReference type="ARBA" id="ARBA00022448"/>
    </source>
</evidence>
<gene>
    <name evidence="12" type="primary">LOC109681108</name>
</gene>
<evidence type="ECO:0000256" key="9">
    <source>
        <dbReference type="ARBA" id="ARBA00069715"/>
    </source>
</evidence>
<dbReference type="PANTHER" id="PTHR13276:SF0">
    <property type="entry name" value="GUANINE NUCLEOTIDE EXCHANGE FACTOR MSS4"/>
    <property type="match status" value="1"/>
</dbReference>
<dbReference type="GO" id="GO:0015031">
    <property type="term" value="P:protein transport"/>
    <property type="evidence" value="ECO:0007669"/>
    <property type="project" value="UniProtKB-KW"/>
</dbReference>